<sequence length="168" mass="18897">MNFLWRDESLLGGAYMQLQQSGGSDGKEAQIAALVVIPDQRLQKALVKRIYSTAYFVGIYFNFRIGPIVRRLCWTDNYSLYEVEGGTDVYTSIYIRPSIILLCRIVAGPYVHNGGETHWDHLALHITLSGRLEAEGRVQRVVRGSPGVAPPFRFGCAKRATETLRPHE</sequence>
<evidence type="ECO:0000313" key="1">
    <source>
        <dbReference type="EMBL" id="KIM37864.1"/>
    </source>
</evidence>
<reference evidence="2" key="2">
    <citation type="submission" date="2015-01" db="EMBL/GenBank/DDBJ databases">
        <title>Evolutionary Origins and Diversification of the Mycorrhizal Mutualists.</title>
        <authorList>
            <consortium name="DOE Joint Genome Institute"/>
            <consortium name="Mycorrhizal Genomics Consortium"/>
            <person name="Kohler A."/>
            <person name="Kuo A."/>
            <person name="Nagy L.G."/>
            <person name="Floudas D."/>
            <person name="Copeland A."/>
            <person name="Barry K.W."/>
            <person name="Cichocki N."/>
            <person name="Veneault-Fourrey C."/>
            <person name="LaButti K."/>
            <person name="Lindquist E.A."/>
            <person name="Lipzen A."/>
            <person name="Lundell T."/>
            <person name="Morin E."/>
            <person name="Murat C."/>
            <person name="Riley R."/>
            <person name="Ohm R."/>
            <person name="Sun H."/>
            <person name="Tunlid A."/>
            <person name="Henrissat B."/>
            <person name="Grigoriev I.V."/>
            <person name="Hibbett D.S."/>
            <person name="Martin F."/>
        </authorList>
    </citation>
    <scope>NUCLEOTIDE SEQUENCE [LARGE SCALE GENOMIC DNA]</scope>
    <source>
        <strain evidence="2">h7</strain>
    </source>
</reference>
<evidence type="ECO:0000313" key="2">
    <source>
        <dbReference type="Proteomes" id="UP000053424"/>
    </source>
</evidence>
<accession>A0A0C3C0Q9</accession>
<dbReference type="EMBL" id="KN831794">
    <property type="protein sequence ID" value="KIM37864.1"/>
    <property type="molecule type" value="Genomic_DNA"/>
</dbReference>
<dbReference type="AlphaFoldDB" id="A0A0C3C0Q9"/>
<gene>
    <name evidence="1" type="ORF">M413DRAFT_13066</name>
</gene>
<dbReference type="Proteomes" id="UP000053424">
    <property type="component" value="Unassembled WGS sequence"/>
</dbReference>
<name>A0A0C3C0Q9_HEBCY</name>
<proteinExistence type="predicted"/>
<keyword evidence="2" id="KW-1185">Reference proteome</keyword>
<reference evidence="1 2" key="1">
    <citation type="submission" date="2014-04" db="EMBL/GenBank/DDBJ databases">
        <authorList>
            <consortium name="DOE Joint Genome Institute"/>
            <person name="Kuo A."/>
            <person name="Gay G."/>
            <person name="Dore J."/>
            <person name="Kohler A."/>
            <person name="Nagy L.G."/>
            <person name="Floudas D."/>
            <person name="Copeland A."/>
            <person name="Barry K.W."/>
            <person name="Cichocki N."/>
            <person name="Veneault-Fourrey C."/>
            <person name="LaButti K."/>
            <person name="Lindquist E.A."/>
            <person name="Lipzen A."/>
            <person name="Lundell T."/>
            <person name="Morin E."/>
            <person name="Murat C."/>
            <person name="Sun H."/>
            <person name="Tunlid A."/>
            <person name="Henrissat B."/>
            <person name="Grigoriev I.V."/>
            <person name="Hibbett D.S."/>
            <person name="Martin F."/>
            <person name="Nordberg H.P."/>
            <person name="Cantor M.N."/>
            <person name="Hua S.X."/>
        </authorList>
    </citation>
    <scope>NUCLEOTIDE SEQUENCE [LARGE SCALE GENOMIC DNA]</scope>
    <source>
        <strain evidence="2">h7</strain>
    </source>
</reference>
<dbReference type="HOGENOM" id="CLU_1586686_0_0_1"/>
<organism evidence="1 2">
    <name type="scientific">Hebeloma cylindrosporum</name>
    <dbReference type="NCBI Taxonomy" id="76867"/>
    <lineage>
        <taxon>Eukaryota</taxon>
        <taxon>Fungi</taxon>
        <taxon>Dikarya</taxon>
        <taxon>Basidiomycota</taxon>
        <taxon>Agaricomycotina</taxon>
        <taxon>Agaricomycetes</taxon>
        <taxon>Agaricomycetidae</taxon>
        <taxon>Agaricales</taxon>
        <taxon>Agaricineae</taxon>
        <taxon>Hymenogastraceae</taxon>
        <taxon>Hebeloma</taxon>
    </lineage>
</organism>
<protein>
    <submittedName>
        <fullName evidence="1">Uncharacterized protein</fullName>
    </submittedName>
</protein>